<dbReference type="CDD" id="cd00452">
    <property type="entry name" value="KDPG_aldolase"/>
    <property type="match status" value="1"/>
</dbReference>
<dbReference type="EC" id="4.1.2.14" evidence="5"/>
<evidence type="ECO:0000256" key="6">
    <source>
        <dbReference type="ARBA" id="ARBA00023239"/>
    </source>
</evidence>
<dbReference type="RefSeq" id="WP_198568392.1">
    <property type="nucleotide sequence ID" value="NZ_CP066167.1"/>
</dbReference>
<comment type="catalytic activity">
    <reaction evidence="1">
        <text>2-dehydro-3-deoxy-6-phospho-D-gluconate = D-glyceraldehyde 3-phosphate + pyruvate</text>
        <dbReference type="Rhea" id="RHEA:17089"/>
        <dbReference type="ChEBI" id="CHEBI:15361"/>
        <dbReference type="ChEBI" id="CHEBI:57569"/>
        <dbReference type="ChEBI" id="CHEBI:59776"/>
        <dbReference type="EC" id="4.1.2.14"/>
    </reaction>
</comment>
<evidence type="ECO:0000256" key="2">
    <source>
        <dbReference type="ARBA" id="ARBA00004736"/>
    </source>
</evidence>
<name>A0A7T4QY17_9GAMM</name>
<comment type="pathway">
    <text evidence="2">Carbohydrate acid metabolism; 2-dehydro-3-deoxy-D-gluconate degradation; D-glyceraldehyde 3-phosphate and pyruvate from 2-dehydro-3-deoxy-D-gluconate: step 2/2.</text>
</comment>
<organism evidence="8 9">
    <name type="scientific">Spongiibacter nanhainus</name>
    <dbReference type="NCBI Taxonomy" id="2794344"/>
    <lineage>
        <taxon>Bacteria</taxon>
        <taxon>Pseudomonadati</taxon>
        <taxon>Pseudomonadota</taxon>
        <taxon>Gammaproteobacteria</taxon>
        <taxon>Cellvibrionales</taxon>
        <taxon>Spongiibacteraceae</taxon>
        <taxon>Spongiibacter</taxon>
    </lineage>
</organism>
<dbReference type="SUPFAM" id="SSF51569">
    <property type="entry name" value="Aldolase"/>
    <property type="match status" value="1"/>
</dbReference>
<dbReference type="InterPro" id="IPR000887">
    <property type="entry name" value="Aldlse_KDPG_KHG"/>
</dbReference>
<dbReference type="EMBL" id="CP066167">
    <property type="protein sequence ID" value="QQD16890.1"/>
    <property type="molecule type" value="Genomic_DNA"/>
</dbReference>
<dbReference type="Gene3D" id="3.20.20.70">
    <property type="entry name" value="Aldolase class I"/>
    <property type="match status" value="1"/>
</dbReference>
<proteinExistence type="inferred from homology"/>
<dbReference type="AlphaFoldDB" id="A0A7T4QY17"/>
<evidence type="ECO:0000313" key="8">
    <source>
        <dbReference type="EMBL" id="QQD16890.1"/>
    </source>
</evidence>
<reference evidence="8 9" key="1">
    <citation type="submission" date="2020-12" db="EMBL/GenBank/DDBJ databases">
        <authorList>
            <person name="Shan Y."/>
        </authorList>
    </citation>
    <scope>NUCLEOTIDE SEQUENCE [LARGE SCALE GENOMIC DNA]</scope>
    <source>
        <strain evidence="9">csc3.9</strain>
    </source>
</reference>
<comment type="subunit">
    <text evidence="4">Homotrimer.</text>
</comment>
<accession>A0A7T4QY17</accession>
<keyword evidence="7" id="KW-0119">Carbohydrate metabolism</keyword>
<dbReference type="PANTHER" id="PTHR30246">
    <property type="entry name" value="2-KETO-3-DEOXY-6-PHOSPHOGLUCONATE ALDOLASE"/>
    <property type="match status" value="1"/>
</dbReference>
<dbReference type="PROSITE" id="PS00159">
    <property type="entry name" value="ALDOLASE_KDPG_KHG_1"/>
    <property type="match status" value="1"/>
</dbReference>
<dbReference type="Proteomes" id="UP000596063">
    <property type="component" value="Chromosome"/>
</dbReference>
<dbReference type="GO" id="GO:0008675">
    <property type="term" value="F:2-dehydro-3-deoxy-phosphogluconate aldolase activity"/>
    <property type="evidence" value="ECO:0007669"/>
    <property type="project" value="UniProtKB-EC"/>
</dbReference>
<evidence type="ECO:0000256" key="5">
    <source>
        <dbReference type="ARBA" id="ARBA00013063"/>
    </source>
</evidence>
<evidence type="ECO:0000256" key="7">
    <source>
        <dbReference type="ARBA" id="ARBA00023277"/>
    </source>
</evidence>
<evidence type="ECO:0000256" key="1">
    <source>
        <dbReference type="ARBA" id="ARBA00000654"/>
    </source>
</evidence>
<dbReference type="InterPro" id="IPR031337">
    <property type="entry name" value="KDPG/KHG_AS_1"/>
</dbReference>
<keyword evidence="6 8" id="KW-0456">Lyase</keyword>
<gene>
    <name evidence="8" type="primary">eda</name>
    <name evidence="8" type="ORF">I6N98_10890</name>
</gene>
<dbReference type="NCBIfam" id="TIGR01182">
    <property type="entry name" value="eda"/>
    <property type="match status" value="1"/>
</dbReference>
<evidence type="ECO:0000256" key="3">
    <source>
        <dbReference type="ARBA" id="ARBA00006906"/>
    </source>
</evidence>
<evidence type="ECO:0000256" key="4">
    <source>
        <dbReference type="ARBA" id="ARBA00011233"/>
    </source>
</evidence>
<dbReference type="PANTHER" id="PTHR30246:SF1">
    <property type="entry name" value="2-DEHYDRO-3-DEOXY-6-PHOSPHOGALACTONATE ALDOLASE-RELATED"/>
    <property type="match status" value="1"/>
</dbReference>
<dbReference type="Pfam" id="PF01081">
    <property type="entry name" value="Aldolase"/>
    <property type="match status" value="1"/>
</dbReference>
<comment type="similarity">
    <text evidence="3">Belongs to the KHG/KDPG aldolase family.</text>
</comment>
<evidence type="ECO:0000313" key="9">
    <source>
        <dbReference type="Proteomes" id="UP000596063"/>
    </source>
</evidence>
<protein>
    <recommendedName>
        <fullName evidence="5">2-dehydro-3-deoxy-phosphogluconate aldolase</fullName>
        <ecNumber evidence="5">4.1.2.14</ecNumber>
    </recommendedName>
</protein>
<dbReference type="KEGG" id="snan:I6N98_10890"/>
<sequence length="206" mass="22016">MKDANTVLASAAPVMPVAQFESLDHAKACAELFAEAGVPAIEVTLRHPDAWQMVAVFRDAMPEALVGVGTVLNRPQMLRAVDEADFVISPGFSPELSAIARKTLTTYIPGVATATELMAAMADDHRVLKFFPASAIGGVPLLKALAAPFADVRFCPTGGIKQSNYRDFLALECVSCVGGSWLVPSMQALRDDRSGCLSMLTELYKK</sequence>
<keyword evidence="9" id="KW-1185">Reference proteome</keyword>
<dbReference type="InterPro" id="IPR013785">
    <property type="entry name" value="Aldolase_TIM"/>
</dbReference>